<feature type="transmembrane region" description="Helical" evidence="11">
    <location>
        <begin position="381"/>
        <end position="407"/>
    </location>
</feature>
<dbReference type="EnsemblMetazoa" id="CLYHEMT020244.1">
    <property type="protein sequence ID" value="CLYHEMP020244.1"/>
    <property type="gene ID" value="CLYHEMG020244"/>
</dbReference>
<evidence type="ECO:0000256" key="3">
    <source>
        <dbReference type="ARBA" id="ARBA00022729"/>
    </source>
</evidence>
<organism evidence="13 14">
    <name type="scientific">Clytia hemisphaerica</name>
    <dbReference type="NCBI Taxonomy" id="252671"/>
    <lineage>
        <taxon>Eukaryota</taxon>
        <taxon>Metazoa</taxon>
        <taxon>Cnidaria</taxon>
        <taxon>Hydrozoa</taxon>
        <taxon>Hydroidolina</taxon>
        <taxon>Leptothecata</taxon>
        <taxon>Obeliida</taxon>
        <taxon>Clytiidae</taxon>
        <taxon>Clytia</taxon>
    </lineage>
</organism>
<keyword evidence="7" id="KW-0458">Lysosome</keyword>
<dbReference type="GO" id="GO:0005765">
    <property type="term" value="C:lysosomal membrane"/>
    <property type="evidence" value="ECO:0007669"/>
    <property type="project" value="UniProtKB-SubCell"/>
</dbReference>
<evidence type="ECO:0000256" key="6">
    <source>
        <dbReference type="ARBA" id="ARBA00023180"/>
    </source>
</evidence>
<comment type="subcellular location">
    <subcellularLocation>
        <location evidence="9">Lysosome membrane</location>
        <topology evidence="9">Single-pass type I membrane protein</topology>
        <orientation evidence="9">Lumenal side</orientation>
    </subcellularLocation>
</comment>
<evidence type="ECO:0000256" key="9">
    <source>
        <dbReference type="ARBA" id="ARBA00024189"/>
    </source>
</evidence>
<evidence type="ECO:0000256" key="8">
    <source>
        <dbReference type="ARBA" id="ARBA00024176"/>
    </source>
</evidence>
<evidence type="ECO:0000313" key="13">
    <source>
        <dbReference type="EnsemblMetazoa" id="CLYHEMP020244.1"/>
    </source>
</evidence>
<evidence type="ECO:0000256" key="4">
    <source>
        <dbReference type="ARBA" id="ARBA00022989"/>
    </source>
</evidence>
<dbReference type="OrthoDB" id="6264340at2759"/>
<feature type="signal peptide" evidence="12">
    <location>
        <begin position="1"/>
        <end position="22"/>
    </location>
</feature>
<reference evidence="13" key="1">
    <citation type="submission" date="2021-01" db="UniProtKB">
        <authorList>
            <consortium name="EnsemblMetazoa"/>
        </authorList>
    </citation>
    <scope>IDENTIFICATION</scope>
</reference>
<keyword evidence="14" id="KW-1185">Reference proteome</keyword>
<keyword evidence="2 11" id="KW-0812">Transmembrane</keyword>
<dbReference type="PANTHER" id="PTHR31981:SF1">
    <property type="entry name" value="GLYCOSYLATED LYSOSOMAL MEMBRANE PROTEIN"/>
    <property type="match status" value="1"/>
</dbReference>
<evidence type="ECO:0000256" key="10">
    <source>
        <dbReference type="ARBA" id="ARBA00044960"/>
    </source>
</evidence>
<protein>
    <submittedName>
        <fullName evidence="13">Uncharacterized protein</fullName>
    </submittedName>
</protein>
<proteinExistence type="inferred from homology"/>
<comment type="similarity">
    <text evidence="1">Belongs to the GLMP family.</text>
</comment>
<keyword evidence="4 11" id="KW-1133">Transmembrane helix</keyword>
<evidence type="ECO:0000256" key="2">
    <source>
        <dbReference type="ARBA" id="ARBA00022692"/>
    </source>
</evidence>
<dbReference type="Proteomes" id="UP000594262">
    <property type="component" value="Unplaced"/>
</dbReference>
<dbReference type="Pfam" id="PF15065">
    <property type="entry name" value="NCU-G1"/>
    <property type="match status" value="1"/>
</dbReference>
<evidence type="ECO:0000256" key="1">
    <source>
        <dbReference type="ARBA" id="ARBA00010599"/>
    </source>
</evidence>
<evidence type="ECO:0000256" key="5">
    <source>
        <dbReference type="ARBA" id="ARBA00023136"/>
    </source>
</evidence>
<comment type="function">
    <text evidence="8">Required to protect lysosomal transporter MFSD1 from lysosomal proteolysis and for MFSD1 lysosomal localization.</text>
</comment>
<evidence type="ECO:0000313" key="14">
    <source>
        <dbReference type="Proteomes" id="UP000594262"/>
    </source>
</evidence>
<accession>A0A7M5X9Y2</accession>
<comment type="subunit">
    <text evidence="10">Interacts (via lumenal domain) with lysosomal protein MFSD1; the interaction starts while both proteins are still in the endoplasmic reticulum and is required for stabilization of MFSD1 in lysosomes but has no direct effect on its targeting to lysosomes or transporter activity.</text>
</comment>
<evidence type="ECO:0000256" key="11">
    <source>
        <dbReference type="SAM" id="Phobius"/>
    </source>
</evidence>
<dbReference type="AlphaFoldDB" id="A0A7M5X9Y2"/>
<evidence type="ECO:0000256" key="7">
    <source>
        <dbReference type="ARBA" id="ARBA00023228"/>
    </source>
</evidence>
<sequence length="424" mass="47565">MYQKYLINIGSILLLILSFTFAKKYEVTRTIEQKHLNVKCKDRTYTIAHFTATREGKGYEHDVIHYIVSAKHRPTVIIRHVFKDVSFKIDNITFCNQTGQSVIFSDNKNNPQYSGLVIANIFPYNDGGDIINLPSHSSHIDYDKNALDNIEWKIDGQNLSGDTVTFTGTSNGMNDDYNKTSLHFKISVRKSDGFEDELPGYPKDANLTQYDLKMKDLPKNSNYTNMRYAVETVMFSINNQDVKSSPFELAKSIDDEHSPGVFETWAATLQQDQPAQMTPCQSFISWKPVAYSGETPGFENKALAYNNWYTSGSNEEMPNSGHLSAYSGDVPWSIASHDVSNFFAVNVTFGVTKDGGYGGYIQWSGLIGSGKPPVDISLSDFAVTVITLGLAGPFVAGFLLAIFVWIIRRLWKSNSAKSKYERIN</sequence>
<keyword evidence="3 12" id="KW-0732">Signal</keyword>
<keyword evidence="6" id="KW-0325">Glycoprotein</keyword>
<evidence type="ECO:0000256" key="12">
    <source>
        <dbReference type="SAM" id="SignalP"/>
    </source>
</evidence>
<feature type="chain" id="PRO_5029818594" evidence="12">
    <location>
        <begin position="23"/>
        <end position="424"/>
    </location>
</feature>
<name>A0A7M5X9Y2_9CNID</name>
<dbReference type="PANTHER" id="PTHR31981">
    <property type="entry name" value="GLYCOSYLATED LYSOSOMAL MEMBRANE PROTEIN"/>
    <property type="match status" value="1"/>
</dbReference>
<keyword evidence="5 11" id="KW-0472">Membrane</keyword>
<dbReference type="InterPro" id="IPR029382">
    <property type="entry name" value="NCU-G1"/>
</dbReference>